<dbReference type="RefSeq" id="WP_213541876.1">
    <property type="nucleotide sequence ID" value="NZ_AP023418.1"/>
</dbReference>
<dbReference type="InterPro" id="IPR039532">
    <property type="entry name" value="TetR_C_Firmicutes"/>
</dbReference>
<dbReference type="KEGG" id="vcop:MM50RIKEN_08590"/>
<gene>
    <name evidence="2" type="ORF">MM50RIKEN_08590</name>
</gene>
<dbReference type="InterPro" id="IPR009057">
    <property type="entry name" value="Homeodomain-like_sf"/>
</dbReference>
<evidence type="ECO:0000259" key="1">
    <source>
        <dbReference type="Pfam" id="PF14278"/>
    </source>
</evidence>
<dbReference type="Pfam" id="PF14278">
    <property type="entry name" value="TetR_C_8"/>
    <property type="match status" value="1"/>
</dbReference>
<dbReference type="Proteomes" id="UP000681035">
    <property type="component" value="Chromosome"/>
</dbReference>
<protein>
    <submittedName>
        <fullName evidence="2">TetR family transcriptional regulator</fullName>
    </submittedName>
</protein>
<feature type="domain" description="Transcriptional regulator TetR C-terminal Firmicutes type" evidence="1">
    <location>
        <begin position="89"/>
        <end position="184"/>
    </location>
</feature>
<dbReference type="AlphaFoldDB" id="A0A810Q5Y4"/>
<reference evidence="2" key="1">
    <citation type="submission" date="2020-09" db="EMBL/GenBank/DDBJ databases">
        <title>New species isolated from human feces.</title>
        <authorList>
            <person name="Kitahara M."/>
            <person name="Shigeno Y."/>
            <person name="Shime M."/>
            <person name="Matsumoto Y."/>
            <person name="Nakamura S."/>
            <person name="Motooka D."/>
            <person name="Fukuoka S."/>
            <person name="Nishikawa H."/>
            <person name="Benno Y."/>
        </authorList>
    </citation>
    <scope>NUCLEOTIDE SEQUENCE</scope>
    <source>
        <strain evidence="2">MM50</strain>
    </source>
</reference>
<dbReference type="Gene3D" id="1.10.357.10">
    <property type="entry name" value="Tetracycline Repressor, domain 2"/>
    <property type="match status" value="1"/>
</dbReference>
<dbReference type="PANTHER" id="PTHR43479:SF7">
    <property type="entry name" value="TETR-FAMILY TRANSCRIPTIONAL REGULATOR"/>
    <property type="match status" value="1"/>
</dbReference>
<keyword evidence="3" id="KW-1185">Reference proteome</keyword>
<dbReference type="PANTHER" id="PTHR43479">
    <property type="entry name" value="ACREF/ENVCD OPERON REPRESSOR-RELATED"/>
    <property type="match status" value="1"/>
</dbReference>
<proteinExistence type="predicted"/>
<sequence length="193" mass="22269">MHGTTIDRRVKKTKKQLRLALMHLMTQKSAKSISVRELAEQADINRSTFYIHYKDVNDLLLHLEDEMAERLSELCRRHDPKDSMTGGYPFLTDLYAFIQENADLCKVLLGGYGDRAYTERICRILRDDFIEAYLSLLCPGDREKIHYFCAFIVPGNLMLALRWLQDGTRESPEEIARFAGQFINSGVQSFAGR</sequence>
<accession>A0A810Q5Y4</accession>
<organism evidence="2 3">
    <name type="scientific">Vescimonas coprocola</name>
    <dbReference type="NCBI Taxonomy" id="2714355"/>
    <lineage>
        <taxon>Bacteria</taxon>
        <taxon>Bacillati</taxon>
        <taxon>Bacillota</taxon>
        <taxon>Clostridia</taxon>
        <taxon>Eubacteriales</taxon>
        <taxon>Oscillospiraceae</taxon>
        <taxon>Vescimonas</taxon>
    </lineage>
</organism>
<dbReference type="EMBL" id="AP023418">
    <property type="protein sequence ID" value="BCK81096.1"/>
    <property type="molecule type" value="Genomic_DNA"/>
</dbReference>
<dbReference type="SUPFAM" id="SSF46689">
    <property type="entry name" value="Homeodomain-like"/>
    <property type="match status" value="1"/>
</dbReference>
<dbReference type="InterPro" id="IPR050624">
    <property type="entry name" value="HTH-type_Tx_Regulator"/>
</dbReference>
<name>A0A810Q5Y4_9FIRM</name>
<evidence type="ECO:0000313" key="2">
    <source>
        <dbReference type="EMBL" id="BCK81096.1"/>
    </source>
</evidence>
<evidence type="ECO:0000313" key="3">
    <source>
        <dbReference type="Proteomes" id="UP000681035"/>
    </source>
</evidence>